<sequence length="151" mass="16793">MRTYDFTPFARSAIGFDRLFDLLNAGTRETVEGYPPYDIIRTGEDSFRISLAVAGFKASDIAVTTQQNLLIIVGRKSETKNGAAYIYHGISAAPFERRFNLADYVEVDSARFENGLLQIDLTRRIPEAMKPRRIEISSAEAADQGRPAKAA</sequence>
<dbReference type="RefSeq" id="WP_367626580.1">
    <property type="nucleotide sequence ID" value="NZ_JBFNQD010000020.1"/>
</dbReference>
<keyword evidence="6" id="KW-1185">Reference proteome</keyword>
<dbReference type="CDD" id="cd06470">
    <property type="entry name" value="ACD_IbpA-B_like"/>
    <property type="match status" value="1"/>
</dbReference>
<dbReference type="PANTHER" id="PTHR47062">
    <property type="match status" value="1"/>
</dbReference>
<evidence type="ECO:0000256" key="2">
    <source>
        <dbReference type="PROSITE-ProRule" id="PRU00285"/>
    </source>
</evidence>
<dbReference type="EMBL" id="JBFNQD010000020">
    <property type="protein sequence ID" value="MEW9310014.1"/>
    <property type="molecule type" value="Genomic_DNA"/>
</dbReference>
<dbReference type="Proteomes" id="UP001555786">
    <property type="component" value="Unassembled WGS sequence"/>
</dbReference>
<evidence type="ECO:0000313" key="6">
    <source>
        <dbReference type="Proteomes" id="UP001555786"/>
    </source>
</evidence>
<dbReference type="InterPro" id="IPR008978">
    <property type="entry name" value="HSP20-like_chaperone"/>
</dbReference>
<reference evidence="5 6" key="1">
    <citation type="submission" date="2024-07" db="EMBL/GenBank/DDBJ databases">
        <title>Description of Labrys sedimenti sp. nov., isolated from a diclofenac-degrading enrichment culture.</title>
        <authorList>
            <person name="Tancsics A."/>
            <person name="Csepanyi A."/>
        </authorList>
    </citation>
    <scope>NUCLEOTIDE SEQUENCE [LARGE SCALE GENOMIC DNA]</scope>
    <source>
        <strain evidence="5 6">LMG 23578</strain>
    </source>
</reference>
<dbReference type="PROSITE" id="PS01031">
    <property type="entry name" value="SHSP"/>
    <property type="match status" value="1"/>
</dbReference>
<dbReference type="Gene3D" id="2.60.40.790">
    <property type="match status" value="1"/>
</dbReference>
<proteinExistence type="inferred from homology"/>
<dbReference type="InterPro" id="IPR037913">
    <property type="entry name" value="ACD_IbpA/B"/>
</dbReference>
<feature type="domain" description="SHSP" evidence="4">
    <location>
        <begin position="28"/>
        <end position="139"/>
    </location>
</feature>
<dbReference type="SUPFAM" id="SSF49764">
    <property type="entry name" value="HSP20-like chaperones"/>
    <property type="match status" value="1"/>
</dbReference>
<dbReference type="PANTHER" id="PTHR47062:SF1">
    <property type="entry name" value="SMALL HEAT SHOCK PROTEIN IBPA"/>
    <property type="match status" value="1"/>
</dbReference>
<gene>
    <name evidence="5" type="ORF">ABXS05_31035</name>
</gene>
<evidence type="ECO:0000313" key="5">
    <source>
        <dbReference type="EMBL" id="MEW9310014.1"/>
    </source>
</evidence>
<protein>
    <submittedName>
        <fullName evidence="5">Hsp20 family protein</fullName>
    </submittedName>
</protein>
<dbReference type="InterPro" id="IPR002068">
    <property type="entry name" value="A-crystallin/Hsp20_dom"/>
</dbReference>
<comment type="similarity">
    <text evidence="2 3">Belongs to the small heat shock protein (HSP20) family.</text>
</comment>
<name>A0ABV3PWL5_9HYPH</name>
<evidence type="ECO:0000256" key="3">
    <source>
        <dbReference type="RuleBase" id="RU003616"/>
    </source>
</evidence>
<evidence type="ECO:0000259" key="4">
    <source>
        <dbReference type="PROSITE" id="PS01031"/>
    </source>
</evidence>
<comment type="caution">
    <text evidence="5">The sequence shown here is derived from an EMBL/GenBank/DDBJ whole genome shotgun (WGS) entry which is preliminary data.</text>
</comment>
<evidence type="ECO:0000256" key="1">
    <source>
        <dbReference type="ARBA" id="ARBA00023016"/>
    </source>
</evidence>
<organism evidence="5 6">
    <name type="scientific">Labrys neptuniae</name>
    <dbReference type="NCBI Taxonomy" id="376174"/>
    <lineage>
        <taxon>Bacteria</taxon>
        <taxon>Pseudomonadati</taxon>
        <taxon>Pseudomonadota</taxon>
        <taxon>Alphaproteobacteria</taxon>
        <taxon>Hyphomicrobiales</taxon>
        <taxon>Xanthobacteraceae</taxon>
        <taxon>Labrys</taxon>
    </lineage>
</organism>
<dbReference type="Pfam" id="PF00011">
    <property type="entry name" value="HSP20"/>
    <property type="match status" value="1"/>
</dbReference>
<keyword evidence="1" id="KW-0346">Stress response</keyword>
<accession>A0ABV3PWL5</accession>